<keyword evidence="8" id="KW-0433">Leucine-rich repeat</keyword>
<evidence type="ECO:0000256" key="17">
    <source>
        <dbReference type="ARBA" id="ARBA00023136"/>
    </source>
</evidence>
<dbReference type="FunFam" id="3.80.10.10:FF:000288">
    <property type="entry name" value="LRR receptor-like serine/threonine-protein kinase EFR"/>
    <property type="match status" value="1"/>
</dbReference>
<evidence type="ECO:0000259" key="24">
    <source>
        <dbReference type="PROSITE" id="PS50011"/>
    </source>
</evidence>
<proteinExistence type="inferred from homology"/>
<comment type="subcellular location">
    <subcellularLocation>
        <location evidence="1">Cell membrane</location>
        <topology evidence="1">Single-pass membrane protein</topology>
    </subcellularLocation>
    <subcellularLocation>
        <location evidence="2">Membrane</location>
        <topology evidence="2">Single-pass type I membrane protein</topology>
    </subcellularLocation>
</comment>
<dbReference type="HOGENOM" id="CLU_240711_0_0_1"/>
<comment type="catalytic activity">
    <reaction evidence="21">
        <text>L-seryl-[protein] + ATP = O-phospho-L-seryl-[protein] + ADP + H(+)</text>
        <dbReference type="Rhea" id="RHEA:17989"/>
        <dbReference type="Rhea" id="RHEA-COMP:9863"/>
        <dbReference type="Rhea" id="RHEA-COMP:11604"/>
        <dbReference type="ChEBI" id="CHEBI:15378"/>
        <dbReference type="ChEBI" id="CHEBI:29999"/>
        <dbReference type="ChEBI" id="CHEBI:30616"/>
        <dbReference type="ChEBI" id="CHEBI:83421"/>
        <dbReference type="ChEBI" id="CHEBI:456216"/>
        <dbReference type="EC" id="2.7.11.1"/>
    </reaction>
</comment>
<keyword evidence="17 23" id="KW-0472">Membrane</keyword>
<keyword evidence="26" id="KW-1185">Reference proteome</keyword>
<evidence type="ECO:0000256" key="7">
    <source>
        <dbReference type="ARBA" id="ARBA00022553"/>
    </source>
</evidence>
<dbReference type="InterPro" id="IPR000719">
    <property type="entry name" value="Prot_kinase_dom"/>
</dbReference>
<keyword evidence="5" id="KW-1003">Cell membrane</keyword>
<comment type="catalytic activity">
    <reaction evidence="20">
        <text>L-threonyl-[protein] + ATP = O-phospho-L-threonyl-[protein] + ADP + H(+)</text>
        <dbReference type="Rhea" id="RHEA:46608"/>
        <dbReference type="Rhea" id="RHEA-COMP:11060"/>
        <dbReference type="Rhea" id="RHEA-COMP:11605"/>
        <dbReference type="ChEBI" id="CHEBI:15378"/>
        <dbReference type="ChEBI" id="CHEBI:30013"/>
        <dbReference type="ChEBI" id="CHEBI:30616"/>
        <dbReference type="ChEBI" id="CHEBI:61977"/>
        <dbReference type="ChEBI" id="CHEBI:456216"/>
        <dbReference type="EC" id="2.7.11.1"/>
    </reaction>
</comment>
<dbReference type="Pfam" id="PF08263">
    <property type="entry name" value="LRRNT_2"/>
    <property type="match status" value="1"/>
</dbReference>
<evidence type="ECO:0000256" key="12">
    <source>
        <dbReference type="ARBA" id="ARBA00022737"/>
    </source>
</evidence>
<feature type="domain" description="Protein kinase" evidence="24">
    <location>
        <begin position="743"/>
        <end position="1007"/>
    </location>
</feature>
<dbReference type="FunFam" id="3.30.200.20:FF:000432">
    <property type="entry name" value="LRR receptor-like serine/threonine-protein kinase EFR"/>
    <property type="match status" value="1"/>
</dbReference>
<dbReference type="InterPro" id="IPR003591">
    <property type="entry name" value="Leu-rich_rpt_typical-subtyp"/>
</dbReference>
<evidence type="ECO:0000256" key="13">
    <source>
        <dbReference type="ARBA" id="ARBA00022741"/>
    </source>
</evidence>
<dbReference type="Pfam" id="PF00560">
    <property type="entry name" value="LRR_1"/>
    <property type="match status" value="8"/>
</dbReference>
<name>A0A061FKI4_THECC</name>
<dbReference type="InterPro" id="IPR008271">
    <property type="entry name" value="Ser/Thr_kinase_AS"/>
</dbReference>
<keyword evidence="10 23" id="KW-0812">Transmembrane</keyword>
<dbReference type="GO" id="GO:0004674">
    <property type="term" value="F:protein serine/threonine kinase activity"/>
    <property type="evidence" value="ECO:0007669"/>
    <property type="project" value="UniProtKB-KW"/>
</dbReference>
<dbReference type="GO" id="GO:0005524">
    <property type="term" value="F:ATP binding"/>
    <property type="evidence" value="ECO:0007669"/>
    <property type="project" value="UniProtKB-UniRule"/>
</dbReference>
<keyword evidence="19" id="KW-0325">Glycoprotein</keyword>
<comment type="similarity">
    <text evidence="3">Belongs to the protein kinase superfamily. Ser/Thr protein kinase family.</text>
</comment>
<evidence type="ECO:0000313" key="25">
    <source>
        <dbReference type="EMBL" id="EOY17840.1"/>
    </source>
</evidence>
<dbReference type="FunFam" id="1.10.510.10:FF:000358">
    <property type="entry name" value="Putative leucine-rich repeat receptor-like serine/threonine-protein kinase"/>
    <property type="match status" value="1"/>
</dbReference>
<dbReference type="PROSITE" id="PS00107">
    <property type="entry name" value="PROTEIN_KINASE_ATP"/>
    <property type="match status" value="1"/>
</dbReference>
<reference evidence="25 26" key="1">
    <citation type="journal article" date="2013" name="Genome Biol.">
        <title>The genome sequence of the most widely cultivated cacao type and its use to identify candidate genes regulating pod color.</title>
        <authorList>
            <person name="Motamayor J.C."/>
            <person name="Mockaitis K."/>
            <person name="Schmutz J."/>
            <person name="Haiminen N."/>
            <person name="Iii D.L."/>
            <person name="Cornejo O."/>
            <person name="Findley S.D."/>
            <person name="Zheng P."/>
            <person name="Utro F."/>
            <person name="Royaert S."/>
            <person name="Saski C."/>
            <person name="Jenkins J."/>
            <person name="Podicheti R."/>
            <person name="Zhao M."/>
            <person name="Scheffler B.E."/>
            <person name="Stack J.C."/>
            <person name="Feltus F.A."/>
            <person name="Mustiga G.M."/>
            <person name="Amores F."/>
            <person name="Phillips W."/>
            <person name="Marelli J.P."/>
            <person name="May G.D."/>
            <person name="Shapiro H."/>
            <person name="Ma J."/>
            <person name="Bustamante C.D."/>
            <person name="Schnell R.J."/>
            <person name="Main D."/>
            <person name="Gilbert D."/>
            <person name="Parida L."/>
            <person name="Kuhn D.N."/>
        </authorList>
    </citation>
    <scope>NUCLEOTIDE SEQUENCE [LARGE SCALE GENOMIC DNA]</scope>
    <source>
        <strain evidence="26">cv. Matina 1-6</strain>
    </source>
</reference>
<dbReference type="SUPFAM" id="SSF52047">
    <property type="entry name" value="RNI-like"/>
    <property type="match status" value="1"/>
</dbReference>
<dbReference type="GO" id="GO:0005886">
    <property type="term" value="C:plasma membrane"/>
    <property type="evidence" value="ECO:0000318"/>
    <property type="project" value="GO_Central"/>
</dbReference>
<dbReference type="Gene3D" id="1.10.510.10">
    <property type="entry name" value="Transferase(Phosphotransferase) domain 1"/>
    <property type="match status" value="3"/>
</dbReference>
<dbReference type="InterPro" id="IPR032675">
    <property type="entry name" value="LRR_dom_sf"/>
</dbReference>
<evidence type="ECO:0000256" key="2">
    <source>
        <dbReference type="ARBA" id="ARBA00004479"/>
    </source>
</evidence>
<dbReference type="InterPro" id="IPR051809">
    <property type="entry name" value="Plant_receptor-like_S/T_kinase"/>
</dbReference>
<evidence type="ECO:0000256" key="6">
    <source>
        <dbReference type="ARBA" id="ARBA00022527"/>
    </source>
</evidence>
<evidence type="ECO:0000256" key="11">
    <source>
        <dbReference type="ARBA" id="ARBA00022729"/>
    </source>
</evidence>
<keyword evidence="14 25" id="KW-0418">Kinase</keyword>
<evidence type="ECO:0000256" key="22">
    <source>
        <dbReference type="PROSITE-ProRule" id="PRU10141"/>
    </source>
</evidence>
<evidence type="ECO:0000256" key="15">
    <source>
        <dbReference type="ARBA" id="ARBA00022840"/>
    </source>
</evidence>
<evidence type="ECO:0000256" key="21">
    <source>
        <dbReference type="ARBA" id="ARBA00048679"/>
    </source>
</evidence>
<dbReference type="InterPro" id="IPR011009">
    <property type="entry name" value="Kinase-like_dom_sf"/>
</dbReference>
<dbReference type="OMA" id="FAMGHRR"/>
<dbReference type="FunFam" id="3.80.10.10:FF:000095">
    <property type="entry name" value="LRR receptor-like serine/threonine-protein kinase GSO1"/>
    <property type="match status" value="3"/>
</dbReference>
<dbReference type="InParanoid" id="A0A061FKI4"/>
<keyword evidence="9" id="KW-0808">Transferase</keyword>
<evidence type="ECO:0000256" key="20">
    <source>
        <dbReference type="ARBA" id="ARBA00047899"/>
    </source>
</evidence>
<dbReference type="Pfam" id="PF00069">
    <property type="entry name" value="Pkinase"/>
    <property type="match status" value="1"/>
</dbReference>
<gene>
    <name evidence="25" type="ORF">TCM_042545</name>
</gene>
<keyword evidence="11" id="KW-0732">Signal</keyword>
<protein>
    <recommendedName>
        <fullName evidence="4">non-specific serine/threonine protein kinase</fullName>
        <ecNumber evidence="4">2.7.11.1</ecNumber>
    </recommendedName>
</protein>
<feature type="transmembrane region" description="Helical" evidence="23">
    <location>
        <begin position="685"/>
        <end position="711"/>
    </location>
</feature>
<dbReference type="InterPro" id="IPR017441">
    <property type="entry name" value="Protein_kinase_ATP_BS"/>
</dbReference>
<keyword evidence="15 22" id="KW-0067">ATP-binding</keyword>
<evidence type="ECO:0000256" key="9">
    <source>
        <dbReference type="ARBA" id="ARBA00022679"/>
    </source>
</evidence>
<keyword evidence="13 22" id="KW-0547">Nucleotide-binding</keyword>
<evidence type="ECO:0000256" key="3">
    <source>
        <dbReference type="ARBA" id="ARBA00008684"/>
    </source>
</evidence>
<keyword evidence="16 23" id="KW-1133">Transmembrane helix</keyword>
<evidence type="ECO:0000256" key="1">
    <source>
        <dbReference type="ARBA" id="ARBA00004162"/>
    </source>
</evidence>
<dbReference type="Gramene" id="EOY17840">
    <property type="protein sequence ID" value="EOY17840"/>
    <property type="gene ID" value="TCM_042545"/>
</dbReference>
<dbReference type="PROSITE" id="PS50011">
    <property type="entry name" value="PROTEIN_KINASE_DOM"/>
    <property type="match status" value="1"/>
</dbReference>
<dbReference type="eggNOG" id="ENOG502QPYS">
    <property type="taxonomic scope" value="Eukaryota"/>
</dbReference>
<feature type="binding site" evidence="22">
    <location>
        <position position="772"/>
    </location>
    <ligand>
        <name>ATP</name>
        <dbReference type="ChEBI" id="CHEBI:30616"/>
    </ligand>
</feature>
<evidence type="ECO:0000256" key="4">
    <source>
        <dbReference type="ARBA" id="ARBA00012513"/>
    </source>
</evidence>
<evidence type="ECO:0000256" key="16">
    <source>
        <dbReference type="ARBA" id="ARBA00022989"/>
    </source>
</evidence>
<evidence type="ECO:0000256" key="18">
    <source>
        <dbReference type="ARBA" id="ARBA00023170"/>
    </source>
</evidence>
<dbReference type="SUPFAM" id="SSF52058">
    <property type="entry name" value="L domain-like"/>
    <property type="match status" value="3"/>
</dbReference>
<feature type="transmembrane region" description="Helical" evidence="23">
    <location>
        <begin position="24"/>
        <end position="48"/>
    </location>
</feature>
<dbReference type="SUPFAM" id="SSF56112">
    <property type="entry name" value="Protein kinase-like (PK-like)"/>
    <property type="match status" value="2"/>
</dbReference>
<evidence type="ECO:0000313" key="26">
    <source>
        <dbReference type="Proteomes" id="UP000026915"/>
    </source>
</evidence>
<sequence>MNQPYKYVTKQYRKSPKRIAERQVLLCAMAFPFVYCQLAGFYFSIVLLHATIAAAATANFVIRTNPGNETDRIALLAFKQKISQDPDGVMSSWNLSKDFCEWEGITCSRRHRRVTMLNLRSRRLVGSLSPYIGNLSFLREIRLENNTLHGEIPEEVGRLFRLRFLYLGNNSLVGQIPVNLSHCSKLSFLHLGRNKLVGKFPLEFASLSNLKELAIHFNHLTGGIPPFLANISSLEALSASYNAFGGNIPDSLGQLRYLTSLGLGGNNISGTIPPSLYNLSSLAIFSLSENRLRGRLPSNLGLALPNLRRFQISVNFFSGSIPVSLSNASKLEFIEMVGNNLSGKLSVDFGGMQQLSYLNLGRNDLGSGEPDEMRFIDSLANCSNLQDLDLSVNRFQGVLPHSSGNLSTQLLRLLLDSNQLYGPIPSGVGNLVNLYLFAIGWNQFTGKIPAEIGKLHNLQWMDLHRNKLSGEIPPTLGNLSSLLELHLLNNNLQGTIPTSLGKLRNLAALDLSRNDLWGTIPETLFHKTPRMISLNLSQNHLVGKIPASIADMKNLMRLDVSRNNLSGEIPLELSNCGNLEILYVEGNFFQGSIPPALSSLRAIRQVDLARNNLSGKIPKFLESLALRYLNLSFNDFEGEVPVKGVFTNASAMSVVGNTRLCGGIHELQLPKCNINNSSKKQKDSLAFKVIISISCAFLGIAMVAFLMFCWFKRRREKQSPSPMLRKTLLKLSYEKLLKATDGFSSTNLIGLGSFGSVYKGVLDQDGLTIAVKVLNLQRQGGSKSFMAECKALTNIRHRNLVKIITSCSSVDFQGNDFKALVHEFMPNGSLENWLHPASEGEQAEIPYLSLRQRIEIGIDVASALDYLHHHCQQPILHCDLKPSNILLDSNMTAHVGDFGLVKFLQEHSNPTQSSSLGIRGTIGYAAPEYGLGSEVSADGDVYSYGILLLEMMTGKKPTDEMFDGGLNLHKFARMALANQVMDIVDPTLLNNGGELAAENNRLRHSNSDRIKECLISVIGIGVACSMESPQERMEISLADTSLPEYSDPIVFSQANLRRVLHDSRRRQRVTALDLQSRKLQGKLSPSVANLTFLQKTHLEGKFQPASAIVQNSRVIHLNFNKLTGRIPEELSNLPKVIALHIAANNLTGGITPFLGNLSTLLNLSLARNNLGGSIPDDLGRLASLNFLQAGSNNLSGIIPATILNLSVISIFAAADNKLTGSFPQSLGTNFPNLQIFAVGVNRFTGPIPPTLSNATGLLQIDFPDNYFVGRMPTDLGSIKNLQRLNVGRNRLGSREADDLSFLNSLINCSKLQLLGNNQIYGSIHSGIENLVKLHSLYIDHNMISGGIPIEIGKLSSLRQLYMNGNRLSRNIPHSIGNMTELFELRLDGNNLEGTIPSTLWNCVHLQVLNLSQNNLKGTIPKEVIGLSSLSKSVNLARSSLSGALPPEVGNLKNLKGFDVSENRLSGEVPRQGVFTNISSSSLLGNSKPCGGIFSLQLPPCPKQKSGKEGKSFTLKLAIITKPSPTSHSDDWHSDITYKDLHKATDGFSPANLIGVGSFGSVFKGMLNDGSCSSVDFRGNNLQFIPNGSLGHWLHLKTNEHHRQLKLNIFQRLNIAIDVASAPEYLHHHCHTPIIHCDLKPKYAVGGAVSTYGDVYSYGILLLEMFTGRRPTDDIFKDGSNLHNFAKKAIPEQVMEILDPTMLLCLFS</sequence>
<dbReference type="InterPro" id="IPR001611">
    <property type="entry name" value="Leu-rich_rpt"/>
</dbReference>
<accession>A0A061FKI4</accession>
<keyword evidence="6" id="KW-0723">Serine/threonine-protein kinase</keyword>
<dbReference type="Gene3D" id="3.30.200.20">
    <property type="entry name" value="Phosphorylase Kinase, domain 1"/>
    <property type="match status" value="2"/>
</dbReference>
<dbReference type="PROSITE" id="PS00108">
    <property type="entry name" value="PROTEIN_KINASE_ST"/>
    <property type="match status" value="1"/>
</dbReference>
<evidence type="ECO:0000256" key="5">
    <source>
        <dbReference type="ARBA" id="ARBA00022475"/>
    </source>
</evidence>
<dbReference type="Gene3D" id="3.80.10.10">
    <property type="entry name" value="Ribonuclease Inhibitor"/>
    <property type="match status" value="5"/>
</dbReference>
<dbReference type="SMART" id="SM00369">
    <property type="entry name" value="LRR_TYP"/>
    <property type="match status" value="11"/>
</dbReference>
<keyword evidence="12" id="KW-0677">Repeat</keyword>
<dbReference type="PANTHER" id="PTHR27008:SF610">
    <property type="entry name" value="SERINE-THREONINE_TYROSINE-PROTEIN KINASE CATALYTIC DOMAIN-CONTAINING PROTEIN"/>
    <property type="match status" value="1"/>
</dbReference>
<dbReference type="SMART" id="SM00220">
    <property type="entry name" value="S_TKc"/>
    <property type="match status" value="1"/>
</dbReference>
<dbReference type="Proteomes" id="UP000026915">
    <property type="component" value="Chromosome 10"/>
</dbReference>
<evidence type="ECO:0000256" key="19">
    <source>
        <dbReference type="ARBA" id="ARBA00023180"/>
    </source>
</evidence>
<evidence type="ECO:0000256" key="14">
    <source>
        <dbReference type="ARBA" id="ARBA00022777"/>
    </source>
</evidence>
<evidence type="ECO:0000256" key="10">
    <source>
        <dbReference type="ARBA" id="ARBA00022692"/>
    </source>
</evidence>
<evidence type="ECO:0000256" key="8">
    <source>
        <dbReference type="ARBA" id="ARBA00022614"/>
    </source>
</evidence>
<keyword evidence="18 25" id="KW-0675">Receptor</keyword>
<keyword evidence="7" id="KW-0597">Phosphoprotein</keyword>
<dbReference type="EMBL" id="CM001888">
    <property type="protein sequence ID" value="EOY17840.1"/>
    <property type="molecule type" value="Genomic_DNA"/>
</dbReference>
<dbReference type="PANTHER" id="PTHR27008">
    <property type="entry name" value="OS04G0122200 PROTEIN"/>
    <property type="match status" value="1"/>
</dbReference>
<organism evidence="25 26">
    <name type="scientific">Theobroma cacao</name>
    <name type="common">Cacao</name>
    <name type="synonym">Cocoa</name>
    <dbReference type="NCBI Taxonomy" id="3641"/>
    <lineage>
        <taxon>Eukaryota</taxon>
        <taxon>Viridiplantae</taxon>
        <taxon>Streptophyta</taxon>
        <taxon>Embryophyta</taxon>
        <taxon>Tracheophyta</taxon>
        <taxon>Spermatophyta</taxon>
        <taxon>Magnoliopsida</taxon>
        <taxon>eudicotyledons</taxon>
        <taxon>Gunneridae</taxon>
        <taxon>Pentapetalae</taxon>
        <taxon>rosids</taxon>
        <taxon>malvids</taxon>
        <taxon>Malvales</taxon>
        <taxon>Malvaceae</taxon>
        <taxon>Byttnerioideae</taxon>
        <taxon>Theobroma</taxon>
    </lineage>
</organism>
<dbReference type="EC" id="2.7.11.1" evidence="4"/>
<evidence type="ECO:0000256" key="23">
    <source>
        <dbReference type="SAM" id="Phobius"/>
    </source>
</evidence>
<dbReference type="InterPro" id="IPR013210">
    <property type="entry name" value="LRR_N_plant-typ"/>
</dbReference>